<reference evidence="2" key="1">
    <citation type="journal article" date="2019" name="Int. J. Syst. Evol. Microbiol.">
        <title>The Global Catalogue of Microorganisms (GCM) 10K type strain sequencing project: providing services to taxonomists for standard genome sequencing and annotation.</title>
        <authorList>
            <consortium name="The Broad Institute Genomics Platform"/>
            <consortium name="The Broad Institute Genome Sequencing Center for Infectious Disease"/>
            <person name="Wu L."/>
            <person name="Ma J."/>
        </authorList>
    </citation>
    <scope>NUCLEOTIDE SEQUENCE [LARGE SCALE GENOMIC DNA]</scope>
    <source>
        <strain evidence="2">JCM 18304</strain>
    </source>
</reference>
<protein>
    <submittedName>
        <fullName evidence="1">Uncharacterized protein</fullName>
    </submittedName>
</protein>
<organism evidence="1 2">
    <name type="scientific">Rugosimonospora acidiphila</name>
    <dbReference type="NCBI Taxonomy" id="556531"/>
    <lineage>
        <taxon>Bacteria</taxon>
        <taxon>Bacillati</taxon>
        <taxon>Actinomycetota</taxon>
        <taxon>Actinomycetes</taxon>
        <taxon>Micromonosporales</taxon>
        <taxon>Micromonosporaceae</taxon>
        <taxon>Rugosimonospora</taxon>
    </lineage>
</organism>
<dbReference type="Proteomes" id="UP001501570">
    <property type="component" value="Unassembled WGS sequence"/>
</dbReference>
<evidence type="ECO:0000313" key="1">
    <source>
        <dbReference type="EMBL" id="GAA5184275.1"/>
    </source>
</evidence>
<keyword evidence="2" id="KW-1185">Reference proteome</keyword>
<dbReference type="EMBL" id="BAABJQ010000006">
    <property type="protein sequence ID" value="GAA5184275.1"/>
    <property type="molecule type" value="Genomic_DNA"/>
</dbReference>
<accession>A0ABP9RS20</accession>
<proteinExistence type="predicted"/>
<gene>
    <name evidence="1" type="ORF">GCM10023322_25410</name>
</gene>
<dbReference type="Gene3D" id="2.30.110.10">
    <property type="entry name" value="Electron Transport, Fmn-binding Protein, Chain A"/>
    <property type="match status" value="1"/>
</dbReference>
<dbReference type="SUPFAM" id="SSF50475">
    <property type="entry name" value="FMN-binding split barrel"/>
    <property type="match status" value="1"/>
</dbReference>
<sequence>MRFDTGPWTRLPERVRADPSVAIVVDECDLTTGVTRQVVARGRAGIVPFDVPRGRRKLARYLGADESHWDQRFRRYLYDDPAEKGTSWLRLLPRSLAAKDLSFTV</sequence>
<name>A0ABP9RS20_9ACTN</name>
<comment type="caution">
    <text evidence="1">The sequence shown here is derived from an EMBL/GenBank/DDBJ whole genome shotgun (WGS) entry which is preliminary data.</text>
</comment>
<evidence type="ECO:0000313" key="2">
    <source>
        <dbReference type="Proteomes" id="UP001501570"/>
    </source>
</evidence>
<dbReference type="InterPro" id="IPR012349">
    <property type="entry name" value="Split_barrel_FMN-bd"/>
</dbReference>
<dbReference type="RefSeq" id="WP_345629149.1">
    <property type="nucleotide sequence ID" value="NZ_BAABJQ010000006.1"/>
</dbReference>